<proteinExistence type="predicted"/>
<dbReference type="AlphaFoldDB" id="A0A392Q7M9"/>
<evidence type="ECO:0000313" key="1">
    <source>
        <dbReference type="EMBL" id="MCI19730.1"/>
    </source>
</evidence>
<dbReference type="Proteomes" id="UP000265520">
    <property type="component" value="Unassembled WGS sequence"/>
</dbReference>
<dbReference type="EMBL" id="LXQA010116296">
    <property type="protein sequence ID" value="MCI19730.1"/>
    <property type="molecule type" value="Genomic_DNA"/>
</dbReference>
<sequence>MGTICQARARMSSYGNPLKHCSRDREMTRKDSVSRGVTTQLSDIGACEDLSQIFS</sequence>
<reference evidence="1 2" key="1">
    <citation type="journal article" date="2018" name="Front. Plant Sci.">
        <title>Red Clover (Trifolium pratense) and Zigzag Clover (T. medium) - A Picture of Genomic Similarities and Differences.</title>
        <authorList>
            <person name="Dluhosova J."/>
            <person name="Istvanek J."/>
            <person name="Nedelnik J."/>
            <person name="Repkova J."/>
        </authorList>
    </citation>
    <scope>NUCLEOTIDE SEQUENCE [LARGE SCALE GENOMIC DNA]</scope>
    <source>
        <strain evidence="2">cv. 10/8</strain>
        <tissue evidence="1">Leaf</tissue>
    </source>
</reference>
<accession>A0A392Q7M9</accession>
<protein>
    <submittedName>
        <fullName evidence="1">Uncharacterized protein</fullName>
    </submittedName>
</protein>
<comment type="caution">
    <text evidence="1">The sequence shown here is derived from an EMBL/GenBank/DDBJ whole genome shotgun (WGS) entry which is preliminary data.</text>
</comment>
<evidence type="ECO:0000313" key="2">
    <source>
        <dbReference type="Proteomes" id="UP000265520"/>
    </source>
</evidence>
<name>A0A392Q7M9_9FABA</name>
<keyword evidence="2" id="KW-1185">Reference proteome</keyword>
<feature type="non-terminal residue" evidence="1">
    <location>
        <position position="55"/>
    </location>
</feature>
<organism evidence="1 2">
    <name type="scientific">Trifolium medium</name>
    <dbReference type="NCBI Taxonomy" id="97028"/>
    <lineage>
        <taxon>Eukaryota</taxon>
        <taxon>Viridiplantae</taxon>
        <taxon>Streptophyta</taxon>
        <taxon>Embryophyta</taxon>
        <taxon>Tracheophyta</taxon>
        <taxon>Spermatophyta</taxon>
        <taxon>Magnoliopsida</taxon>
        <taxon>eudicotyledons</taxon>
        <taxon>Gunneridae</taxon>
        <taxon>Pentapetalae</taxon>
        <taxon>rosids</taxon>
        <taxon>fabids</taxon>
        <taxon>Fabales</taxon>
        <taxon>Fabaceae</taxon>
        <taxon>Papilionoideae</taxon>
        <taxon>50 kb inversion clade</taxon>
        <taxon>NPAAA clade</taxon>
        <taxon>Hologalegina</taxon>
        <taxon>IRL clade</taxon>
        <taxon>Trifolieae</taxon>
        <taxon>Trifolium</taxon>
    </lineage>
</organism>